<dbReference type="Gene3D" id="1.25.70.10">
    <property type="entry name" value="Transcription termination factor 3, mitochondrial"/>
    <property type="match status" value="1"/>
</dbReference>
<keyword evidence="2" id="KW-0806">Transcription termination</keyword>
<dbReference type="InterPro" id="IPR003690">
    <property type="entry name" value="MTERF"/>
</dbReference>
<keyword evidence="2" id="KW-0805">Transcription regulation</keyword>
<protein>
    <recommendedName>
        <fullName evidence="6">mTERF domain-containing protein 1, mitochondrial</fullName>
    </recommendedName>
</protein>
<dbReference type="Proteomes" id="UP000233837">
    <property type="component" value="Unassembled WGS sequence"/>
</dbReference>
<reference evidence="4 5" key="2">
    <citation type="journal article" date="2017" name="Nature">
        <title>The Apostasia genome and the evolution of orchids.</title>
        <authorList>
            <person name="Zhang G.Q."/>
            <person name="Liu K.W."/>
            <person name="Li Z."/>
            <person name="Lohaus R."/>
            <person name="Hsiao Y.Y."/>
            <person name="Niu S.C."/>
            <person name="Wang J.Y."/>
            <person name="Lin Y.C."/>
            <person name="Xu Q."/>
            <person name="Chen L.J."/>
            <person name="Yoshida K."/>
            <person name="Fujiwara S."/>
            <person name="Wang Z.W."/>
            <person name="Zhang Y.Q."/>
            <person name="Mitsuda N."/>
            <person name="Wang M."/>
            <person name="Liu G.H."/>
            <person name="Pecoraro L."/>
            <person name="Huang H.X."/>
            <person name="Xiao X.J."/>
            <person name="Lin M."/>
            <person name="Wu X.Y."/>
            <person name="Wu W.L."/>
            <person name="Chen Y.Y."/>
            <person name="Chang S.B."/>
            <person name="Sakamoto S."/>
            <person name="Ohme-Takagi M."/>
            <person name="Yagi M."/>
            <person name="Zeng S.J."/>
            <person name="Shen C.Y."/>
            <person name="Yeh C.M."/>
            <person name="Luo Y.B."/>
            <person name="Tsai W.C."/>
            <person name="Van de Peer Y."/>
            <person name="Liu Z.J."/>
        </authorList>
    </citation>
    <scope>NUCLEOTIDE SEQUENCE [LARGE SCALE GENOMIC DNA]</scope>
    <source>
        <tissue evidence="4">The whole plant</tissue>
    </source>
</reference>
<comment type="similarity">
    <text evidence="1">Belongs to the mTERF family.</text>
</comment>
<evidence type="ECO:0000313" key="5">
    <source>
        <dbReference type="Proteomes" id="UP000233837"/>
    </source>
</evidence>
<dbReference type="OrthoDB" id="637682at2759"/>
<dbReference type="InterPro" id="IPR038538">
    <property type="entry name" value="MTERF_sf"/>
</dbReference>
<gene>
    <name evidence="4" type="ORF">MA16_Dca015015</name>
</gene>
<sequence>MAFLASLRFEINILETKEKNPLFSAIDETDYGRRTQLAKSSHSRVNCRSNVLAITQPGRVSAVSVSRLGMPVLYDLCTCLYKFPIRSSQACLACKTKTYESGADDHSFEAVPLSLLTAEREEAKAVLSLFLRKQGLSNAVALRIAKKSELFINHLTSKLRSFYKSWFLVGRELTTIEIRNALIPYLESLHEEKGDLLVDVVVSYPNPPGREKANPVALTASSCIDKKERAVARICQKNSDGLLPANVRYLMDLGMELEKIKSIVSRFPAFAFYTLDRKIKPLVEFLLELGVDKSDIPSILHKRPQLCGISLSENLKPMMIFLESYGVDKSRWAKVICRFPALLTYSRQKVKASVDFLSELGVSEKNIGKILTRCPQITSYSVEGKLRPTAEYFMTLGIDPASLIYRCPQTFGLSIDGNLRPVNEFFLERGYSVQEIATMVSRYGALYTFSLTGNMIPKWNYFLTMDYPRSELVKFPHYFGYSLVERIKPRHFRMKECNVRLILNQMLSSSDSDFEKVMEKKMWKLSGTLGSTKV</sequence>
<dbReference type="EMBL" id="KZ503767">
    <property type="protein sequence ID" value="PKU61576.1"/>
    <property type="molecule type" value="Genomic_DNA"/>
</dbReference>
<organism evidence="4 5">
    <name type="scientific">Dendrobium catenatum</name>
    <dbReference type="NCBI Taxonomy" id="906689"/>
    <lineage>
        <taxon>Eukaryota</taxon>
        <taxon>Viridiplantae</taxon>
        <taxon>Streptophyta</taxon>
        <taxon>Embryophyta</taxon>
        <taxon>Tracheophyta</taxon>
        <taxon>Spermatophyta</taxon>
        <taxon>Magnoliopsida</taxon>
        <taxon>Liliopsida</taxon>
        <taxon>Asparagales</taxon>
        <taxon>Orchidaceae</taxon>
        <taxon>Epidendroideae</taxon>
        <taxon>Malaxideae</taxon>
        <taxon>Dendrobiinae</taxon>
        <taxon>Dendrobium</taxon>
    </lineage>
</organism>
<dbReference type="SMART" id="SM00733">
    <property type="entry name" value="Mterf"/>
    <property type="match status" value="7"/>
</dbReference>
<evidence type="ECO:0000313" key="4">
    <source>
        <dbReference type="EMBL" id="PKU61576.1"/>
    </source>
</evidence>
<dbReference type="GO" id="GO:0006353">
    <property type="term" value="P:DNA-templated transcription termination"/>
    <property type="evidence" value="ECO:0007669"/>
    <property type="project" value="UniProtKB-KW"/>
</dbReference>
<keyword evidence="5" id="KW-1185">Reference proteome</keyword>
<evidence type="ECO:0000256" key="1">
    <source>
        <dbReference type="ARBA" id="ARBA00007692"/>
    </source>
</evidence>
<dbReference type="Pfam" id="PF02536">
    <property type="entry name" value="mTERF"/>
    <property type="match status" value="1"/>
</dbReference>
<keyword evidence="3" id="KW-0809">Transit peptide</keyword>
<dbReference type="GO" id="GO:0003676">
    <property type="term" value="F:nucleic acid binding"/>
    <property type="evidence" value="ECO:0007669"/>
    <property type="project" value="InterPro"/>
</dbReference>
<evidence type="ECO:0008006" key="6">
    <source>
        <dbReference type="Google" id="ProtNLM"/>
    </source>
</evidence>
<evidence type="ECO:0000256" key="3">
    <source>
        <dbReference type="ARBA" id="ARBA00022946"/>
    </source>
</evidence>
<dbReference type="STRING" id="906689.A0A2I0VDU5"/>
<dbReference type="PANTHER" id="PTHR13068">
    <property type="entry name" value="CGI-12 PROTEIN-RELATED"/>
    <property type="match status" value="1"/>
</dbReference>
<evidence type="ECO:0000256" key="2">
    <source>
        <dbReference type="ARBA" id="ARBA00022472"/>
    </source>
</evidence>
<reference evidence="4 5" key="1">
    <citation type="journal article" date="2016" name="Sci. Rep.">
        <title>The Dendrobium catenatum Lindl. genome sequence provides insights into polysaccharide synthase, floral development and adaptive evolution.</title>
        <authorList>
            <person name="Zhang G.Q."/>
            <person name="Xu Q."/>
            <person name="Bian C."/>
            <person name="Tsai W.C."/>
            <person name="Yeh C.M."/>
            <person name="Liu K.W."/>
            <person name="Yoshida K."/>
            <person name="Zhang L.S."/>
            <person name="Chang S.B."/>
            <person name="Chen F."/>
            <person name="Shi Y."/>
            <person name="Su Y.Y."/>
            <person name="Zhang Y.Q."/>
            <person name="Chen L.J."/>
            <person name="Yin Y."/>
            <person name="Lin M."/>
            <person name="Huang H."/>
            <person name="Deng H."/>
            <person name="Wang Z.W."/>
            <person name="Zhu S.L."/>
            <person name="Zhao X."/>
            <person name="Deng C."/>
            <person name="Niu S.C."/>
            <person name="Huang J."/>
            <person name="Wang M."/>
            <person name="Liu G.H."/>
            <person name="Yang H.J."/>
            <person name="Xiao X.J."/>
            <person name="Hsiao Y.Y."/>
            <person name="Wu W.L."/>
            <person name="Chen Y.Y."/>
            <person name="Mitsuda N."/>
            <person name="Ohme-Takagi M."/>
            <person name="Luo Y.B."/>
            <person name="Van de Peer Y."/>
            <person name="Liu Z.J."/>
        </authorList>
    </citation>
    <scope>NUCLEOTIDE SEQUENCE [LARGE SCALE GENOMIC DNA]</scope>
    <source>
        <tissue evidence="4">The whole plant</tissue>
    </source>
</reference>
<name>A0A2I0VDU5_9ASPA</name>
<dbReference type="AlphaFoldDB" id="A0A2I0VDU5"/>
<keyword evidence="2" id="KW-0804">Transcription</keyword>
<accession>A0A2I0VDU5</accession>
<proteinExistence type="inferred from homology"/>
<dbReference type="PANTHER" id="PTHR13068:SF9">
    <property type="entry name" value="TRANSCRIPTION TERMINATION FACTOR MTERF5, CHLOROPLASTIC"/>
    <property type="match status" value="1"/>
</dbReference>